<evidence type="ECO:0000313" key="1">
    <source>
        <dbReference type="EMBL" id="KAL0133890.1"/>
    </source>
</evidence>
<organism evidence="1 2">
    <name type="scientific">Cardiocondyla obscurior</name>
    <dbReference type="NCBI Taxonomy" id="286306"/>
    <lineage>
        <taxon>Eukaryota</taxon>
        <taxon>Metazoa</taxon>
        <taxon>Ecdysozoa</taxon>
        <taxon>Arthropoda</taxon>
        <taxon>Hexapoda</taxon>
        <taxon>Insecta</taxon>
        <taxon>Pterygota</taxon>
        <taxon>Neoptera</taxon>
        <taxon>Endopterygota</taxon>
        <taxon>Hymenoptera</taxon>
        <taxon>Apocrita</taxon>
        <taxon>Aculeata</taxon>
        <taxon>Formicoidea</taxon>
        <taxon>Formicidae</taxon>
        <taxon>Myrmicinae</taxon>
        <taxon>Cardiocondyla</taxon>
    </lineage>
</organism>
<reference evidence="1 2" key="1">
    <citation type="submission" date="2023-03" db="EMBL/GenBank/DDBJ databases">
        <title>High recombination rates correlate with genetic variation in Cardiocondyla obscurior ants.</title>
        <authorList>
            <person name="Errbii M."/>
        </authorList>
    </citation>
    <scope>NUCLEOTIDE SEQUENCE [LARGE SCALE GENOMIC DNA]</scope>
    <source>
        <strain evidence="1">Alpha-2009</strain>
        <tissue evidence="1">Whole body</tissue>
    </source>
</reference>
<dbReference type="EMBL" id="JADYXP020000001">
    <property type="protein sequence ID" value="KAL0133890.1"/>
    <property type="molecule type" value="Genomic_DNA"/>
</dbReference>
<evidence type="ECO:0000313" key="2">
    <source>
        <dbReference type="Proteomes" id="UP001430953"/>
    </source>
</evidence>
<dbReference type="Proteomes" id="UP001430953">
    <property type="component" value="Unassembled WGS sequence"/>
</dbReference>
<name>A0AAW2H2U7_9HYME</name>
<keyword evidence="2" id="KW-1185">Reference proteome</keyword>
<proteinExistence type="predicted"/>
<dbReference type="AlphaFoldDB" id="A0AAW2H2U7"/>
<sequence length="91" mass="10555">MKTFLGRQTVPVEKSPGALRSRDSARRGGTIAADSFRLMPQTTELYIVIWTGYLIPKRFQPLRRNRRRSFRYLCSNVSTGCQIHRVPFLII</sequence>
<accession>A0AAW2H2U7</accession>
<gene>
    <name evidence="1" type="ORF">PUN28_001083</name>
</gene>
<protein>
    <submittedName>
        <fullName evidence="1">Uncharacterized protein</fullName>
    </submittedName>
</protein>
<comment type="caution">
    <text evidence="1">The sequence shown here is derived from an EMBL/GenBank/DDBJ whole genome shotgun (WGS) entry which is preliminary data.</text>
</comment>